<proteinExistence type="predicted"/>
<comment type="caution">
    <text evidence="1">The sequence shown here is derived from an EMBL/GenBank/DDBJ whole genome shotgun (WGS) entry which is preliminary data.</text>
</comment>
<sequence>MLEENVSHPFAGAPYRLDDLNLFGPSLLGFVMLEENVSHPFAGAPYRLDDLNLFGHPMEQLDKTIRTP</sequence>
<reference evidence="1 2" key="1">
    <citation type="journal article" date="2024" name="BMC Genomics">
        <title>De novo assembly and annotation of Popillia japonica's genome with initial clues to its potential as an invasive pest.</title>
        <authorList>
            <person name="Cucini C."/>
            <person name="Boschi S."/>
            <person name="Funari R."/>
            <person name="Cardaioli E."/>
            <person name="Iannotti N."/>
            <person name="Marturano G."/>
            <person name="Paoli F."/>
            <person name="Bruttini M."/>
            <person name="Carapelli A."/>
            <person name="Frati F."/>
            <person name="Nardi F."/>
        </authorList>
    </citation>
    <scope>NUCLEOTIDE SEQUENCE [LARGE SCALE GENOMIC DNA]</scope>
    <source>
        <strain evidence="1">DMR45628</strain>
    </source>
</reference>
<gene>
    <name evidence="1" type="ORF">QE152_g29274</name>
</gene>
<keyword evidence="2" id="KW-1185">Reference proteome</keyword>
<protein>
    <submittedName>
        <fullName evidence="1">Uncharacterized protein</fullName>
    </submittedName>
</protein>
<evidence type="ECO:0000313" key="2">
    <source>
        <dbReference type="Proteomes" id="UP001458880"/>
    </source>
</evidence>
<name>A0AAW1JIK7_POPJA</name>
<organism evidence="1 2">
    <name type="scientific">Popillia japonica</name>
    <name type="common">Japanese beetle</name>
    <dbReference type="NCBI Taxonomy" id="7064"/>
    <lineage>
        <taxon>Eukaryota</taxon>
        <taxon>Metazoa</taxon>
        <taxon>Ecdysozoa</taxon>
        <taxon>Arthropoda</taxon>
        <taxon>Hexapoda</taxon>
        <taxon>Insecta</taxon>
        <taxon>Pterygota</taxon>
        <taxon>Neoptera</taxon>
        <taxon>Endopterygota</taxon>
        <taxon>Coleoptera</taxon>
        <taxon>Polyphaga</taxon>
        <taxon>Scarabaeiformia</taxon>
        <taxon>Scarabaeidae</taxon>
        <taxon>Rutelinae</taxon>
        <taxon>Popillia</taxon>
    </lineage>
</organism>
<evidence type="ECO:0000313" key="1">
    <source>
        <dbReference type="EMBL" id="KAK9703543.1"/>
    </source>
</evidence>
<dbReference type="Proteomes" id="UP001458880">
    <property type="component" value="Unassembled WGS sequence"/>
</dbReference>
<dbReference type="AlphaFoldDB" id="A0AAW1JIK7"/>
<dbReference type="EMBL" id="JASPKY010000367">
    <property type="protein sequence ID" value="KAK9703543.1"/>
    <property type="molecule type" value="Genomic_DNA"/>
</dbReference>
<accession>A0AAW1JIK7</accession>